<name>A0ABT2ZPD8_9RHOB</name>
<comment type="caution">
    <text evidence="1">The sequence shown here is derived from an EMBL/GenBank/DDBJ whole genome shotgun (WGS) entry which is preliminary data.</text>
</comment>
<accession>A0ABT2ZPD8</accession>
<protein>
    <submittedName>
        <fullName evidence="1">DUF2924 domain-containing protein</fullName>
    </submittedName>
</protein>
<gene>
    <name evidence="1" type="ORF">OEZ71_11990</name>
</gene>
<sequence length="34" mass="3507">MNGLSAPPAASGTRLLKSWGGETHEVLVTAENVI</sequence>
<dbReference type="Proteomes" id="UP001652564">
    <property type="component" value="Unassembled WGS sequence"/>
</dbReference>
<reference evidence="1 2" key="1">
    <citation type="submission" date="2022-10" db="EMBL/GenBank/DDBJ databases">
        <title>Defluviimonas sp. nov., isolated from ocean surface sediments.</title>
        <authorList>
            <person name="He W."/>
            <person name="Wang L."/>
            <person name="Zhang D.-F."/>
        </authorList>
    </citation>
    <scope>NUCLEOTIDE SEQUENCE [LARGE SCALE GENOMIC DNA]</scope>
    <source>
        <strain evidence="1 2">WL0050</strain>
    </source>
</reference>
<organism evidence="1 2">
    <name type="scientific">Albidovulum litorale</name>
    <dbReference type="NCBI Taxonomy" id="2984134"/>
    <lineage>
        <taxon>Bacteria</taxon>
        <taxon>Pseudomonadati</taxon>
        <taxon>Pseudomonadota</taxon>
        <taxon>Alphaproteobacteria</taxon>
        <taxon>Rhodobacterales</taxon>
        <taxon>Paracoccaceae</taxon>
        <taxon>Albidovulum</taxon>
    </lineage>
</organism>
<evidence type="ECO:0000313" key="1">
    <source>
        <dbReference type="EMBL" id="MCV2873014.1"/>
    </source>
</evidence>
<evidence type="ECO:0000313" key="2">
    <source>
        <dbReference type="Proteomes" id="UP001652564"/>
    </source>
</evidence>
<dbReference type="EMBL" id="JAOWKZ010000003">
    <property type="protein sequence ID" value="MCV2873014.1"/>
    <property type="molecule type" value="Genomic_DNA"/>
</dbReference>
<dbReference type="RefSeq" id="WP_263740232.1">
    <property type="nucleotide sequence ID" value="NZ_JAOWKZ010000003.1"/>
</dbReference>
<keyword evidence="2" id="KW-1185">Reference proteome</keyword>
<proteinExistence type="predicted"/>